<dbReference type="PANTHER" id="PTHR30055">
    <property type="entry name" value="HTH-TYPE TRANSCRIPTIONAL REGULATOR RUTR"/>
    <property type="match status" value="1"/>
</dbReference>
<evidence type="ECO:0000256" key="5">
    <source>
        <dbReference type="SAM" id="MobiDB-lite"/>
    </source>
</evidence>
<feature type="compositionally biased region" description="Basic and acidic residues" evidence="5">
    <location>
        <begin position="239"/>
        <end position="254"/>
    </location>
</feature>
<evidence type="ECO:0000313" key="8">
    <source>
        <dbReference type="Proteomes" id="UP000568380"/>
    </source>
</evidence>
<evidence type="ECO:0000313" key="7">
    <source>
        <dbReference type="EMBL" id="MBB5076178.1"/>
    </source>
</evidence>
<reference evidence="7 8" key="1">
    <citation type="submission" date="2020-08" db="EMBL/GenBank/DDBJ databases">
        <title>Genomic Encyclopedia of Type Strains, Phase IV (KMG-IV): sequencing the most valuable type-strain genomes for metagenomic binning, comparative biology and taxonomic classification.</title>
        <authorList>
            <person name="Goeker M."/>
        </authorList>
    </citation>
    <scope>NUCLEOTIDE SEQUENCE [LARGE SCALE GENOMIC DNA]</scope>
    <source>
        <strain evidence="7 8">DSM 45385</strain>
    </source>
</reference>
<accession>A0A7W8EE85</accession>
<dbReference type="InterPro" id="IPR050109">
    <property type="entry name" value="HTH-type_TetR-like_transc_reg"/>
</dbReference>
<dbReference type="SUPFAM" id="SSF46689">
    <property type="entry name" value="Homeodomain-like"/>
    <property type="match status" value="1"/>
</dbReference>
<sequence>MTRTRARRGEGALLREDILRAAEDLLAESGTEEALTLRAVAARAGISTPSVYLHFADKEALLESVCLRVWDELGRLFRENDHGDPFRALGRCGRAYARFALAHPVQYRVLLMKPPLSDRAAVPEAATAAPETAAAVPETTTAVPEAAAACFGHMVAVVERCVESGVLRGDPKRLALTLWSSMHGCVALLLAQPGFPWPDVDELIDQAVIVAGFGSTMLSRVPRTGVPASEELAGDLDELAERLSRRRSEEEGRSRRSRTGGRSLPR</sequence>
<dbReference type="GO" id="GO:0003700">
    <property type="term" value="F:DNA-binding transcription factor activity"/>
    <property type="evidence" value="ECO:0007669"/>
    <property type="project" value="TreeGrafter"/>
</dbReference>
<keyword evidence="2 4" id="KW-0238">DNA-binding</keyword>
<dbReference type="AlphaFoldDB" id="A0A7W8EE85"/>
<dbReference type="GO" id="GO:0000976">
    <property type="term" value="F:transcription cis-regulatory region binding"/>
    <property type="evidence" value="ECO:0007669"/>
    <property type="project" value="TreeGrafter"/>
</dbReference>
<evidence type="ECO:0000259" key="6">
    <source>
        <dbReference type="PROSITE" id="PS50977"/>
    </source>
</evidence>
<protein>
    <submittedName>
        <fullName evidence="7">AcrR family transcriptional regulator</fullName>
    </submittedName>
</protein>
<feature type="domain" description="HTH tetR-type" evidence="6">
    <location>
        <begin position="12"/>
        <end position="73"/>
    </location>
</feature>
<dbReference type="InterPro" id="IPR036271">
    <property type="entry name" value="Tet_transcr_reg_TetR-rel_C_sf"/>
</dbReference>
<dbReference type="PANTHER" id="PTHR30055:SF212">
    <property type="entry name" value="TETR-FAMILY FAMILY TRANSCRIPTIONAL REGULATOR"/>
    <property type="match status" value="1"/>
</dbReference>
<dbReference type="SUPFAM" id="SSF48498">
    <property type="entry name" value="Tetracyclin repressor-like, C-terminal domain"/>
    <property type="match status" value="1"/>
</dbReference>
<dbReference type="PROSITE" id="PS50977">
    <property type="entry name" value="HTH_TETR_2"/>
    <property type="match status" value="1"/>
</dbReference>
<comment type="caution">
    <text evidence="7">The sequence shown here is derived from an EMBL/GenBank/DDBJ whole genome shotgun (WGS) entry which is preliminary data.</text>
</comment>
<dbReference type="InterPro" id="IPR025996">
    <property type="entry name" value="MT1864/Rv1816-like_C"/>
</dbReference>
<feature type="region of interest" description="Disordered" evidence="5">
    <location>
        <begin position="237"/>
        <end position="266"/>
    </location>
</feature>
<evidence type="ECO:0000256" key="2">
    <source>
        <dbReference type="ARBA" id="ARBA00023125"/>
    </source>
</evidence>
<dbReference type="Gene3D" id="1.10.357.10">
    <property type="entry name" value="Tetracycline Repressor, domain 2"/>
    <property type="match status" value="1"/>
</dbReference>
<dbReference type="InterPro" id="IPR009057">
    <property type="entry name" value="Homeodomain-like_sf"/>
</dbReference>
<keyword evidence="8" id="KW-1185">Reference proteome</keyword>
<dbReference type="InterPro" id="IPR001647">
    <property type="entry name" value="HTH_TetR"/>
</dbReference>
<dbReference type="EMBL" id="JACHIN010000002">
    <property type="protein sequence ID" value="MBB5076178.1"/>
    <property type="molecule type" value="Genomic_DNA"/>
</dbReference>
<keyword evidence="3" id="KW-0804">Transcription</keyword>
<feature type="DNA-binding region" description="H-T-H motif" evidence="4">
    <location>
        <begin position="36"/>
        <end position="55"/>
    </location>
</feature>
<dbReference type="Pfam" id="PF13305">
    <property type="entry name" value="TetR_C_33"/>
    <property type="match status" value="1"/>
</dbReference>
<proteinExistence type="predicted"/>
<dbReference type="Pfam" id="PF00440">
    <property type="entry name" value="TetR_N"/>
    <property type="match status" value="1"/>
</dbReference>
<evidence type="ECO:0000256" key="4">
    <source>
        <dbReference type="PROSITE-ProRule" id="PRU00335"/>
    </source>
</evidence>
<dbReference type="Proteomes" id="UP000568380">
    <property type="component" value="Unassembled WGS sequence"/>
</dbReference>
<dbReference type="RefSeq" id="WP_184959553.1">
    <property type="nucleotide sequence ID" value="NZ_JACHIN010000002.1"/>
</dbReference>
<feature type="compositionally biased region" description="Basic residues" evidence="5">
    <location>
        <begin position="255"/>
        <end position="266"/>
    </location>
</feature>
<evidence type="ECO:0000256" key="1">
    <source>
        <dbReference type="ARBA" id="ARBA00023015"/>
    </source>
</evidence>
<organism evidence="7 8">
    <name type="scientific">Nonomuraea endophytica</name>
    <dbReference type="NCBI Taxonomy" id="714136"/>
    <lineage>
        <taxon>Bacteria</taxon>
        <taxon>Bacillati</taxon>
        <taxon>Actinomycetota</taxon>
        <taxon>Actinomycetes</taxon>
        <taxon>Streptosporangiales</taxon>
        <taxon>Streptosporangiaceae</taxon>
        <taxon>Nonomuraea</taxon>
    </lineage>
</organism>
<keyword evidence="1" id="KW-0805">Transcription regulation</keyword>
<gene>
    <name evidence="7" type="ORF">HNR40_001642</name>
</gene>
<evidence type="ECO:0000256" key="3">
    <source>
        <dbReference type="ARBA" id="ARBA00023163"/>
    </source>
</evidence>
<name>A0A7W8EE85_9ACTN</name>